<gene>
    <name evidence="2" type="ORF">CY34DRAFT_803305</name>
</gene>
<reference evidence="2 3" key="1">
    <citation type="submission" date="2014-04" db="EMBL/GenBank/DDBJ databases">
        <authorList>
            <consortium name="DOE Joint Genome Institute"/>
            <person name="Kuo A."/>
            <person name="Ruytinx J."/>
            <person name="Rineau F."/>
            <person name="Colpaert J."/>
            <person name="Kohler A."/>
            <person name="Nagy L.G."/>
            <person name="Floudas D."/>
            <person name="Copeland A."/>
            <person name="Barry K.W."/>
            <person name="Cichocki N."/>
            <person name="Veneault-Fourrey C."/>
            <person name="LaButti K."/>
            <person name="Lindquist E.A."/>
            <person name="Lipzen A."/>
            <person name="Lundell T."/>
            <person name="Morin E."/>
            <person name="Murat C."/>
            <person name="Sun H."/>
            <person name="Tunlid A."/>
            <person name="Henrissat B."/>
            <person name="Grigoriev I.V."/>
            <person name="Hibbett D.S."/>
            <person name="Martin F."/>
            <person name="Nordberg H.P."/>
            <person name="Cantor M.N."/>
            <person name="Hua S.X."/>
        </authorList>
    </citation>
    <scope>NUCLEOTIDE SEQUENCE [LARGE SCALE GENOMIC DNA]</scope>
    <source>
        <strain evidence="2 3">UH-Slu-Lm8-n1</strain>
    </source>
</reference>
<dbReference type="Proteomes" id="UP000054485">
    <property type="component" value="Unassembled WGS sequence"/>
</dbReference>
<dbReference type="InterPro" id="IPR008906">
    <property type="entry name" value="HATC_C_dom"/>
</dbReference>
<reference evidence="3" key="2">
    <citation type="submission" date="2015-01" db="EMBL/GenBank/DDBJ databases">
        <title>Evolutionary Origins and Diversification of the Mycorrhizal Mutualists.</title>
        <authorList>
            <consortium name="DOE Joint Genome Institute"/>
            <consortium name="Mycorrhizal Genomics Consortium"/>
            <person name="Kohler A."/>
            <person name="Kuo A."/>
            <person name="Nagy L.G."/>
            <person name="Floudas D."/>
            <person name="Copeland A."/>
            <person name="Barry K.W."/>
            <person name="Cichocki N."/>
            <person name="Veneault-Fourrey C."/>
            <person name="LaButti K."/>
            <person name="Lindquist E.A."/>
            <person name="Lipzen A."/>
            <person name="Lundell T."/>
            <person name="Morin E."/>
            <person name="Murat C."/>
            <person name="Riley R."/>
            <person name="Ohm R."/>
            <person name="Sun H."/>
            <person name="Tunlid A."/>
            <person name="Henrissat B."/>
            <person name="Grigoriev I.V."/>
            <person name="Hibbett D.S."/>
            <person name="Martin F."/>
        </authorList>
    </citation>
    <scope>NUCLEOTIDE SEQUENCE [LARGE SCALE GENOMIC DNA]</scope>
    <source>
        <strain evidence="3">UH-Slu-Lm8-n1</strain>
    </source>
</reference>
<proteinExistence type="predicted"/>
<dbReference type="GO" id="GO:0046983">
    <property type="term" value="F:protein dimerization activity"/>
    <property type="evidence" value="ECO:0007669"/>
    <property type="project" value="InterPro"/>
</dbReference>
<dbReference type="AlphaFoldDB" id="A0A0D0A1Q2"/>
<evidence type="ECO:0000259" key="1">
    <source>
        <dbReference type="Pfam" id="PF05699"/>
    </source>
</evidence>
<dbReference type="Pfam" id="PF05699">
    <property type="entry name" value="Dimer_Tnp_hAT"/>
    <property type="match status" value="1"/>
</dbReference>
<keyword evidence="3" id="KW-1185">Reference proteome</keyword>
<evidence type="ECO:0000313" key="3">
    <source>
        <dbReference type="Proteomes" id="UP000054485"/>
    </source>
</evidence>
<sequence length="150" mass="16526">MGSSFGWSRMDFGPVRTSLNRSEPIIGVAVSLPVKSSPVSTVPSLSRQGSYGQSWMRDAIKARVSHDTARQRPRRELEDYLAAPLEDVENVVAWWGHHSIQYPTIARIAKDYLAIQGSAVASERAFSSGGITGTTRRNCLLPGHSRHFNC</sequence>
<dbReference type="OrthoDB" id="3270175at2759"/>
<dbReference type="PANTHER" id="PTHR23272:SF187">
    <property type="entry name" value="AC9 TRANSPOSASE-RELATED"/>
    <property type="match status" value="1"/>
</dbReference>
<organism evidence="2 3">
    <name type="scientific">Suillus luteus UH-Slu-Lm8-n1</name>
    <dbReference type="NCBI Taxonomy" id="930992"/>
    <lineage>
        <taxon>Eukaryota</taxon>
        <taxon>Fungi</taxon>
        <taxon>Dikarya</taxon>
        <taxon>Basidiomycota</taxon>
        <taxon>Agaricomycotina</taxon>
        <taxon>Agaricomycetes</taxon>
        <taxon>Agaricomycetidae</taxon>
        <taxon>Boletales</taxon>
        <taxon>Suillineae</taxon>
        <taxon>Suillaceae</taxon>
        <taxon>Suillus</taxon>
    </lineage>
</organism>
<dbReference type="STRING" id="930992.A0A0D0A1Q2"/>
<dbReference type="EMBL" id="KN835202">
    <property type="protein sequence ID" value="KIK43880.1"/>
    <property type="molecule type" value="Genomic_DNA"/>
</dbReference>
<name>A0A0D0A1Q2_9AGAM</name>
<dbReference type="InterPro" id="IPR012337">
    <property type="entry name" value="RNaseH-like_sf"/>
</dbReference>
<dbReference type="InParanoid" id="A0A0D0A1Q2"/>
<dbReference type="SUPFAM" id="SSF53098">
    <property type="entry name" value="Ribonuclease H-like"/>
    <property type="match status" value="1"/>
</dbReference>
<evidence type="ECO:0000313" key="2">
    <source>
        <dbReference type="EMBL" id="KIK43880.1"/>
    </source>
</evidence>
<feature type="domain" description="HAT C-terminal dimerisation" evidence="1">
    <location>
        <begin position="76"/>
        <end position="143"/>
    </location>
</feature>
<protein>
    <recommendedName>
        <fullName evidence="1">HAT C-terminal dimerisation domain-containing protein</fullName>
    </recommendedName>
</protein>
<dbReference type="HOGENOM" id="CLU_1741787_0_0_1"/>
<dbReference type="PANTHER" id="PTHR23272">
    <property type="entry name" value="BED FINGER-RELATED"/>
    <property type="match status" value="1"/>
</dbReference>
<accession>A0A0D0A1Q2</accession>